<keyword evidence="3" id="KW-0963">Cytoplasm</keyword>
<keyword evidence="3" id="KW-0010">Activator</keyword>
<comment type="domain">
    <text evidence="3">The coiled-coil domain is required for assembly into the NuA4 complex.</text>
</comment>
<keyword evidence="1 2" id="KW-0539">Nucleus</keyword>
<evidence type="ECO:0000313" key="6">
    <source>
        <dbReference type="Proteomes" id="UP000053558"/>
    </source>
</evidence>
<dbReference type="OMA" id="DYHKMVG"/>
<dbReference type="InterPro" id="IPR005033">
    <property type="entry name" value="YEATS"/>
</dbReference>
<dbReference type="GO" id="GO:0006325">
    <property type="term" value="P:chromatin organization"/>
    <property type="evidence" value="ECO:0007669"/>
    <property type="project" value="UniProtKB-KW"/>
</dbReference>
<accession>A0A5M3MAH7</accession>
<dbReference type="GO" id="GO:0006355">
    <property type="term" value="P:regulation of DNA-templated transcription"/>
    <property type="evidence" value="ECO:0007669"/>
    <property type="project" value="InterPro"/>
</dbReference>
<comment type="function">
    <text evidence="3">Component of the SWR1 complex which mediates the ATP-dependent exchange of histone H2A for an H2A variant leading to transcriptional regulation of selected genes by chromatin remodeling. Component of the NuA4 histone acetyltransferase complex which is involved in transcriptional activation of selected genes principally by acetylation of nucleosomal histones H4 and H2A. The NuA4 complex is also involved in DNA repair. Yaf9 may also be required for viability in conditions in which the structural integrity of the spindle is compromised.</text>
</comment>
<dbReference type="Proteomes" id="UP000053558">
    <property type="component" value="Unassembled WGS sequence"/>
</dbReference>
<evidence type="ECO:0000259" key="4">
    <source>
        <dbReference type="PROSITE" id="PS51037"/>
    </source>
</evidence>
<keyword evidence="6" id="KW-1185">Reference proteome</keyword>
<keyword evidence="3" id="KW-0175">Coiled coil</keyword>
<feature type="domain" description="YEATS" evidence="4">
    <location>
        <begin position="41"/>
        <end position="214"/>
    </location>
</feature>
<proteinExistence type="inferred from homology"/>
<dbReference type="CDD" id="cd16908">
    <property type="entry name" value="YEATS_Yaf9_like"/>
    <property type="match status" value="1"/>
</dbReference>
<evidence type="ECO:0000313" key="5">
    <source>
        <dbReference type="EMBL" id="EIW76219.1"/>
    </source>
</evidence>
<sequence length="296" mass="33262">MPAELATSRRSLNGKCRGHPRAALSANCLESSGEMAERGQRVRGLLIHRPIVYGNTAIVLTPIERESLSTPDHTHRWTVAVRSAASPPGADMVGGGDDLTYFIKRVTFKLHDTYTNPTRHIDKPPFEVSETGWGEFDIQIRIQFIPEAVEKPVVFYHHLKLHPWTPHVLGAPSAPLPPPPLEEAARMGPVHSWQYDEIVFHEPYQAFLDILTDHPPTPLPKARNRVVPFHVVPEPGLNAGGAGTGGVPEFTTTMEKEEYDRLENAKKQILAEQEHWKKLLLEKEKEFQKLQKQIDA</sequence>
<gene>
    <name evidence="3" type="primary">YAF9</name>
    <name evidence="5" type="ORF">CONPUDRAFT_168798</name>
</gene>
<keyword evidence="3" id="KW-0804">Transcription</keyword>
<dbReference type="GO" id="GO:0005737">
    <property type="term" value="C:cytoplasm"/>
    <property type="evidence" value="ECO:0007669"/>
    <property type="project" value="UniProtKB-SubCell"/>
</dbReference>
<keyword evidence="3" id="KW-0234">DNA repair</keyword>
<dbReference type="AlphaFoldDB" id="A0A5M3MAH7"/>
<comment type="caution">
    <text evidence="5">The sequence shown here is derived from an EMBL/GenBank/DDBJ whole genome shotgun (WGS) entry which is preliminary data.</text>
</comment>
<protein>
    <recommendedName>
        <fullName evidence="3">Protein AF-9 homolog</fullName>
    </recommendedName>
</protein>
<keyword evidence="3" id="KW-0156">Chromatin regulator</keyword>
<reference evidence="6" key="1">
    <citation type="journal article" date="2012" name="Science">
        <title>The Paleozoic origin of enzymatic lignin decomposition reconstructed from 31 fungal genomes.</title>
        <authorList>
            <person name="Floudas D."/>
            <person name="Binder M."/>
            <person name="Riley R."/>
            <person name="Barry K."/>
            <person name="Blanchette R.A."/>
            <person name="Henrissat B."/>
            <person name="Martinez A.T."/>
            <person name="Otillar R."/>
            <person name="Spatafora J.W."/>
            <person name="Yadav J.S."/>
            <person name="Aerts A."/>
            <person name="Benoit I."/>
            <person name="Boyd A."/>
            <person name="Carlson A."/>
            <person name="Copeland A."/>
            <person name="Coutinho P.M."/>
            <person name="de Vries R.P."/>
            <person name="Ferreira P."/>
            <person name="Findley K."/>
            <person name="Foster B."/>
            <person name="Gaskell J."/>
            <person name="Glotzer D."/>
            <person name="Gorecki P."/>
            <person name="Heitman J."/>
            <person name="Hesse C."/>
            <person name="Hori C."/>
            <person name="Igarashi K."/>
            <person name="Jurgens J.A."/>
            <person name="Kallen N."/>
            <person name="Kersten P."/>
            <person name="Kohler A."/>
            <person name="Kuees U."/>
            <person name="Kumar T.K.A."/>
            <person name="Kuo A."/>
            <person name="LaButti K."/>
            <person name="Larrondo L.F."/>
            <person name="Lindquist E."/>
            <person name="Ling A."/>
            <person name="Lombard V."/>
            <person name="Lucas S."/>
            <person name="Lundell T."/>
            <person name="Martin R."/>
            <person name="McLaughlin D.J."/>
            <person name="Morgenstern I."/>
            <person name="Morin E."/>
            <person name="Murat C."/>
            <person name="Nagy L.G."/>
            <person name="Nolan M."/>
            <person name="Ohm R.A."/>
            <person name="Patyshakuliyeva A."/>
            <person name="Rokas A."/>
            <person name="Ruiz-Duenas F.J."/>
            <person name="Sabat G."/>
            <person name="Salamov A."/>
            <person name="Samejima M."/>
            <person name="Schmutz J."/>
            <person name="Slot J.C."/>
            <person name="St John F."/>
            <person name="Stenlid J."/>
            <person name="Sun H."/>
            <person name="Sun S."/>
            <person name="Syed K."/>
            <person name="Tsang A."/>
            <person name="Wiebenga A."/>
            <person name="Young D."/>
            <person name="Pisabarro A."/>
            <person name="Eastwood D.C."/>
            <person name="Martin F."/>
            <person name="Cullen D."/>
            <person name="Grigoriev I.V."/>
            <person name="Hibbett D.S."/>
        </authorList>
    </citation>
    <scope>NUCLEOTIDE SEQUENCE [LARGE SCALE GENOMIC DNA]</scope>
    <source>
        <strain evidence="6">RWD-64-598 SS2</strain>
    </source>
</reference>
<evidence type="ECO:0000256" key="2">
    <source>
        <dbReference type="PROSITE-ProRule" id="PRU00376"/>
    </source>
</evidence>
<dbReference type="EMBL" id="JH711586">
    <property type="protein sequence ID" value="EIW76219.1"/>
    <property type="molecule type" value="Genomic_DNA"/>
</dbReference>
<evidence type="ECO:0000256" key="3">
    <source>
        <dbReference type="RuleBase" id="RU367117"/>
    </source>
</evidence>
<dbReference type="GO" id="GO:0000812">
    <property type="term" value="C:Swr1 complex"/>
    <property type="evidence" value="ECO:0007669"/>
    <property type="project" value="UniProtKB-UniRule"/>
</dbReference>
<organism evidence="5 6">
    <name type="scientific">Coniophora puteana (strain RWD-64-598)</name>
    <name type="common">Brown rot fungus</name>
    <dbReference type="NCBI Taxonomy" id="741705"/>
    <lineage>
        <taxon>Eukaryota</taxon>
        <taxon>Fungi</taxon>
        <taxon>Dikarya</taxon>
        <taxon>Basidiomycota</taxon>
        <taxon>Agaricomycotina</taxon>
        <taxon>Agaricomycetes</taxon>
        <taxon>Agaricomycetidae</taxon>
        <taxon>Boletales</taxon>
        <taxon>Coniophorineae</taxon>
        <taxon>Coniophoraceae</taxon>
        <taxon>Coniophora</taxon>
    </lineage>
</organism>
<dbReference type="PANTHER" id="PTHR23195">
    <property type="entry name" value="YEATS DOMAIN"/>
    <property type="match status" value="1"/>
</dbReference>
<keyword evidence="3" id="KW-0805">Transcription regulation</keyword>
<comment type="subunit">
    <text evidence="3">Component of the SWR1 chromatin-remodeling complex and of the NuA4 histone acetyltransferase complex.</text>
</comment>
<dbReference type="GO" id="GO:0006281">
    <property type="term" value="P:DNA repair"/>
    <property type="evidence" value="ECO:0007669"/>
    <property type="project" value="UniProtKB-UniRule"/>
</dbReference>
<evidence type="ECO:0000256" key="1">
    <source>
        <dbReference type="ARBA" id="ARBA00023242"/>
    </source>
</evidence>
<dbReference type="Pfam" id="PF03366">
    <property type="entry name" value="YEATS"/>
    <property type="match status" value="1"/>
</dbReference>
<keyword evidence="3" id="KW-0227">DNA damage</keyword>
<comment type="subcellular location">
    <subcellularLocation>
        <location evidence="3">Nucleus</location>
    </subcellularLocation>
    <subcellularLocation>
        <location evidence="3">Cytoplasm</location>
    </subcellularLocation>
</comment>
<dbReference type="PROSITE" id="PS51037">
    <property type="entry name" value="YEATS"/>
    <property type="match status" value="1"/>
</dbReference>
<name>A0A5M3MAH7_CONPW</name>
<dbReference type="Gene3D" id="2.60.40.1970">
    <property type="entry name" value="YEATS domain"/>
    <property type="match status" value="1"/>
</dbReference>
<dbReference type="OrthoDB" id="16041at2759"/>
<dbReference type="InterPro" id="IPR055129">
    <property type="entry name" value="YEATS_dom"/>
</dbReference>
<dbReference type="KEGG" id="cput:CONPUDRAFT_168798"/>
<dbReference type="GeneID" id="19206070"/>
<dbReference type="InterPro" id="IPR038704">
    <property type="entry name" value="YEAST_sf"/>
</dbReference>
<comment type="similarity">
    <text evidence="3">Belongs to the YAF9 family.</text>
</comment>
<dbReference type="RefSeq" id="XP_007773476.1">
    <property type="nucleotide sequence ID" value="XM_007775286.1"/>
</dbReference>